<dbReference type="PANTHER" id="PTHR33843:SF4">
    <property type="entry name" value="ASCORBATE-SPECIFIC PTS SYSTEM EIIC COMPONENT"/>
    <property type="match status" value="1"/>
</dbReference>
<keyword evidence="16" id="KW-1185">Reference proteome</keyword>
<feature type="transmembrane region" description="Helical" evidence="14">
    <location>
        <begin position="308"/>
        <end position="329"/>
    </location>
</feature>
<feature type="transmembrane region" description="Helical" evidence="14">
    <location>
        <begin position="98"/>
        <end position="118"/>
    </location>
</feature>
<feature type="transmembrane region" description="Helical" evidence="14">
    <location>
        <begin position="162"/>
        <end position="183"/>
    </location>
</feature>
<evidence type="ECO:0000256" key="6">
    <source>
        <dbReference type="ARBA" id="ARBA00022683"/>
    </source>
</evidence>
<reference evidence="15" key="1">
    <citation type="submission" date="2023-04" db="EMBL/GenBank/DDBJ databases">
        <title>Completed genome of Mycoplasma lagogenitalium type strain 12MS.</title>
        <authorList>
            <person name="Spergser J."/>
        </authorList>
    </citation>
    <scope>NUCLEOTIDE SEQUENCE</scope>
    <source>
        <strain evidence="15">12MS</strain>
    </source>
</reference>
<dbReference type="InterPro" id="IPR004703">
    <property type="entry name" value="PTS_sugar-sp_permease"/>
</dbReference>
<keyword evidence="4" id="KW-1003">Cell membrane</keyword>
<dbReference type="EMBL" id="CP122979">
    <property type="protein sequence ID" value="WGI36403.1"/>
    <property type="molecule type" value="Genomic_DNA"/>
</dbReference>
<feature type="transmembrane region" description="Helical" evidence="14">
    <location>
        <begin position="420"/>
        <end position="440"/>
    </location>
</feature>
<dbReference type="PANTHER" id="PTHR33843">
    <property type="entry name" value="ASCORBATE-SPECIFIC PTS SYSTEM EIIC COMPONENT"/>
    <property type="match status" value="1"/>
</dbReference>
<keyword evidence="8 14" id="KW-1133">Transmembrane helix</keyword>
<comment type="similarity">
    <text evidence="11">Belongs to the UlaA family.</text>
</comment>
<evidence type="ECO:0000256" key="1">
    <source>
        <dbReference type="ARBA" id="ARBA00004651"/>
    </source>
</evidence>
<evidence type="ECO:0000256" key="10">
    <source>
        <dbReference type="ARBA" id="ARBA00037387"/>
    </source>
</evidence>
<evidence type="ECO:0000256" key="11">
    <source>
        <dbReference type="ARBA" id="ARBA00038218"/>
    </source>
</evidence>
<sequence>MVNKINSKKKQKALIGWSIFAAVNLIIILVTLLVKAAVPKEGVDPWGSNAWLDAFLFLLNKVYLDNFLKQPALILGSLTLLGYLVVGRGIKDSLIGALKTIIGYLLLGIGSASLTGLAKPVFNEIKNLGQGVVPLDPYFSLASSNAFFGAGEGTSNIFSNSYVSLISFAFLAGFIVNIIMVALKKFTNTNSLMITGHVMLQQAAVVTTIFYIILFQDLRIFDGTINPGEQVGIIVMSGLFLGIYWAVGSSATLRGTNEVTQNSGFSIGHQQMLAIATTYKLGRLFGKKEDSAETKKLPSYLKIFEDNIFTQTVIISILFFILILILIIAKPDLLSKDWTSLKGELAVWNGTFGGANFVLNILGGAFKLVASLIAIMTGVRMFITELQQSFHGISEKVIPGAVVAVDVAAIYGFSINSVTFGFISGVIGQFLGVALMIGLAAIPGQNVVFVTIPLFITLFFNSGALGVYANASGGWKAAVILPGLIGLVEIIVVSFATKAISNTAGAFSPVDTGFIGMADWNLYFGILMWISSYHIVIAWILVPVTMIGLVVLAQIVDNGTQTKQTFLQKMLKLKTELVTN</sequence>
<comment type="subcellular location">
    <subcellularLocation>
        <location evidence="1">Cell membrane</location>
        <topology evidence="1">Multi-pass membrane protein</topology>
    </subcellularLocation>
</comment>
<proteinExistence type="inferred from homology"/>
<evidence type="ECO:0000256" key="9">
    <source>
        <dbReference type="ARBA" id="ARBA00023136"/>
    </source>
</evidence>
<name>A0ABY8LV52_9BACT</name>
<keyword evidence="7 14" id="KW-0812">Transmembrane</keyword>
<dbReference type="NCBIfam" id="NF006925">
    <property type="entry name" value="PRK09410.2-3"/>
    <property type="match status" value="1"/>
</dbReference>
<evidence type="ECO:0000256" key="12">
    <source>
        <dbReference type="ARBA" id="ARBA00039702"/>
    </source>
</evidence>
<keyword evidence="5" id="KW-0762">Sugar transport</keyword>
<evidence type="ECO:0000256" key="3">
    <source>
        <dbReference type="ARBA" id="ARBA00022448"/>
    </source>
</evidence>
<feature type="transmembrane region" description="Helical" evidence="14">
    <location>
        <begin position="447"/>
        <end position="469"/>
    </location>
</feature>
<dbReference type="RefSeq" id="WP_280101704.1">
    <property type="nucleotide sequence ID" value="NZ_CP122979.1"/>
</dbReference>
<evidence type="ECO:0000313" key="16">
    <source>
        <dbReference type="Proteomes" id="UP001179842"/>
    </source>
</evidence>
<feature type="transmembrane region" description="Helical" evidence="14">
    <location>
        <begin position="230"/>
        <end position="247"/>
    </location>
</feature>
<dbReference type="NCBIfam" id="NF006924">
    <property type="entry name" value="PRK09410.2-2"/>
    <property type="match status" value="1"/>
</dbReference>
<evidence type="ECO:0000256" key="4">
    <source>
        <dbReference type="ARBA" id="ARBA00022475"/>
    </source>
</evidence>
<feature type="transmembrane region" description="Helical" evidence="14">
    <location>
        <begin position="14"/>
        <end position="38"/>
    </location>
</feature>
<feature type="transmembrane region" description="Helical" evidence="14">
    <location>
        <begin position="67"/>
        <end position="86"/>
    </location>
</feature>
<evidence type="ECO:0000256" key="14">
    <source>
        <dbReference type="SAM" id="Phobius"/>
    </source>
</evidence>
<keyword evidence="9 14" id="KW-0472">Membrane</keyword>
<feature type="transmembrane region" description="Helical" evidence="14">
    <location>
        <begin position="357"/>
        <end position="376"/>
    </location>
</feature>
<feature type="transmembrane region" description="Helical" evidence="14">
    <location>
        <begin position="195"/>
        <end position="215"/>
    </location>
</feature>
<evidence type="ECO:0000313" key="15">
    <source>
        <dbReference type="EMBL" id="WGI36403.1"/>
    </source>
</evidence>
<protein>
    <recommendedName>
        <fullName evidence="12">Ascorbate-specific PTS system EIIC component</fullName>
    </recommendedName>
    <alternativeName>
        <fullName evidence="13">Ascorbate-specific permease IIC component UlaA</fullName>
    </alternativeName>
</protein>
<dbReference type="Pfam" id="PF03611">
    <property type="entry name" value="EIIC-GAT"/>
    <property type="match status" value="1"/>
</dbReference>
<feature type="transmembrane region" description="Helical" evidence="14">
    <location>
        <begin position="536"/>
        <end position="556"/>
    </location>
</feature>
<dbReference type="Proteomes" id="UP001179842">
    <property type="component" value="Chromosome"/>
</dbReference>
<evidence type="ECO:0000256" key="8">
    <source>
        <dbReference type="ARBA" id="ARBA00022989"/>
    </source>
</evidence>
<comment type="subunit">
    <text evidence="2">Homodimer.</text>
</comment>
<evidence type="ECO:0000256" key="5">
    <source>
        <dbReference type="ARBA" id="ARBA00022597"/>
    </source>
</evidence>
<evidence type="ECO:0000256" key="7">
    <source>
        <dbReference type="ARBA" id="ARBA00022692"/>
    </source>
</evidence>
<organism evidence="15 16">
    <name type="scientific">Mesomycoplasma lagogenitalium</name>
    <dbReference type="NCBI Taxonomy" id="171286"/>
    <lineage>
        <taxon>Bacteria</taxon>
        <taxon>Bacillati</taxon>
        <taxon>Mycoplasmatota</taxon>
        <taxon>Mycoplasmoidales</taxon>
        <taxon>Metamycoplasmataceae</taxon>
        <taxon>Mesomycoplasma</taxon>
    </lineage>
</organism>
<evidence type="ECO:0000256" key="2">
    <source>
        <dbReference type="ARBA" id="ARBA00011738"/>
    </source>
</evidence>
<feature type="transmembrane region" description="Helical" evidence="14">
    <location>
        <begin position="475"/>
        <end position="497"/>
    </location>
</feature>
<keyword evidence="3" id="KW-0813">Transport</keyword>
<keyword evidence="6" id="KW-0598">Phosphotransferase system</keyword>
<evidence type="ECO:0000256" key="13">
    <source>
        <dbReference type="ARBA" id="ARBA00042859"/>
    </source>
</evidence>
<dbReference type="InterPro" id="IPR051562">
    <property type="entry name" value="Ascorbate-PTS_EIIC"/>
</dbReference>
<gene>
    <name evidence="15" type="ORF">QEG99_02935</name>
</gene>
<comment type="function">
    <text evidence="10">The phosphoenolpyruvate-dependent sugar phosphotransferase system (sugar PTS), a major carbohydrate active transport system, catalyzes the phosphorylation of incoming sugar substrates concomitantly with their translocation across the cell membrane. The enzyme II UlaABC PTS system is involved in ascorbate transport.</text>
</comment>
<accession>A0ABY8LV52</accession>